<dbReference type="Proteomes" id="UP000233837">
    <property type="component" value="Unassembled WGS sequence"/>
</dbReference>
<accession>A0A2I0VX74</accession>
<feature type="region of interest" description="Disordered" evidence="1">
    <location>
        <begin position="135"/>
        <end position="154"/>
    </location>
</feature>
<gene>
    <name evidence="2" type="ORF">MA16_Dca024923</name>
</gene>
<dbReference type="AlphaFoldDB" id="A0A2I0VX74"/>
<organism evidence="2 3">
    <name type="scientific">Dendrobium catenatum</name>
    <dbReference type="NCBI Taxonomy" id="906689"/>
    <lineage>
        <taxon>Eukaryota</taxon>
        <taxon>Viridiplantae</taxon>
        <taxon>Streptophyta</taxon>
        <taxon>Embryophyta</taxon>
        <taxon>Tracheophyta</taxon>
        <taxon>Spermatophyta</taxon>
        <taxon>Magnoliopsida</taxon>
        <taxon>Liliopsida</taxon>
        <taxon>Asparagales</taxon>
        <taxon>Orchidaceae</taxon>
        <taxon>Epidendroideae</taxon>
        <taxon>Malaxideae</taxon>
        <taxon>Dendrobiinae</taxon>
        <taxon>Dendrobium</taxon>
    </lineage>
</organism>
<reference evidence="2 3" key="1">
    <citation type="journal article" date="2016" name="Sci. Rep.">
        <title>The Dendrobium catenatum Lindl. genome sequence provides insights into polysaccharide synthase, floral development and adaptive evolution.</title>
        <authorList>
            <person name="Zhang G.Q."/>
            <person name="Xu Q."/>
            <person name="Bian C."/>
            <person name="Tsai W.C."/>
            <person name="Yeh C.M."/>
            <person name="Liu K.W."/>
            <person name="Yoshida K."/>
            <person name="Zhang L.S."/>
            <person name="Chang S.B."/>
            <person name="Chen F."/>
            <person name="Shi Y."/>
            <person name="Su Y.Y."/>
            <person name="Zhang Y.Q."/>
            <person name="Chen L.J."/>
            <person name="Yin Y."/>
            <person name="Lin M."/>
            <person name="Huang H."/>
            <person name="Deng H."/>
            <person name="Wang Z.W."/>
            <person name="Zhu S.L."/>
            <person name="Zhao X."/>
            <person name="Deng C."/>
            <person name="Niu S.C."/>
            <person name="Huang J."/>
            <person name="Wang M."/>
            <person name="Liu G.H."/>
            <person name="Yang H.J."/>
            <person name="Xiao X.J."/>
            <person name="Hsiao Y.Y."/>
            <person name="Wu W.L."/>
            <person name="Chen Y.Y."/>
            <person name="Mitsuda N."/>
            <person name="Ohme-Takagi M."/>
            <person name="Luo Y.B."/>
            <person name="Van de Peer Y."/>
            <person name="Liu Z.J."/>
        </authorList>
    </citation>
    <scope>NUCLEOTIDE SEQUENCE [LARGE SCALE GENOMIC DNA]</scope>
    <source>
        <tissue evidence="2">The whole plant</tissue>
    </source>
</reference>
<sequence length="154" mass="17019">METLEVSEVLKESELNLELTDNEVNKNVLNSGMISLNSNTCQISENRFQILMNEEMEEDVLFVKIGKRAVKVIPYKVGTISRKDVVISEDKLKNYVCEGSCSRGEKINSGTGDVVKSKLAKEIRSLGPISINSRGRTCDGGSRKKVGCSSPKKF</sequence>
<evidence type="ECO:0000256" key="1">
    <source>
        <dbReference type="SAM" id="MobiDB-lite"/>
    </source>
</evidence>
<evidence type="ECO:0000313" key="3">
    <source>
        <dbReference type="Proteomes" id="UP000233837"/>
    </source>
</evidence>
<name>A0A2I0VX74_9ASPA</name>
<keyword evidence="3" id="KW-1185">Reference proteome</keyword>
<protein>
    <submittedName>
        <fullName evidence="2">Uncharacterized protein</fullName>
    </submittedName>
</protein>
<reference evidence="2 3" key="2">
    <citation type="journal article" date="2017" name="Nature">
        <title>The Apostasia genome and the evolution of orchids.</title>
        <authorList>
            <person name="Zhang G.Q."/>
            <person name="Liu K.W."/>
            <person name="Li Z."/>
            <person name="Lohaus R."/>
            <person name="Hsiao Y.Y."/>
            <person name="Niu S.C."/>
            <person name="Wang J.Y."/>
            <person name="Lin Y.C."/>
            <person name="Xu Q."/>
            <person name="Chen L.J."/>
            <person name="Yoshida K."/>
            <person name="Fujiwara S."/>
            <person name="Wang Z.W."/>
            <person name="Zhang Y.Q."/>
            <person name="Mitsuda N."/>
            <person name="Wang M."/>
            <person name="Liu G.H."/>
            <person name="Pecoraro L."/>
            <person name="Huang H.X."/>
            <person name="Xiao X.J."/>
            <person name="Lin M."/>
            <person name="Wu X.Y."/>
            <person name="Wu W.L."/>
            <person name="Chen Y.Y."/>
            <person name="Chang S.B."/>
            <person name="Sakamoto S."/>
            <person name="Ohme-Takagi M."/>
            <person name="Yagi M."/>
            <person name="Zeng S.J."/>
            <person name="Shen C.Y."/>
            <person name="Yeh C.M."/>
            <person name="Luo Y.B."/>
            <person name="Tsai W.C."/>
            <person name="Van de Peer Y."/>
            <person name="Liu Z.J."/>
        </authorList>
    </citation>
    <scope>NUCLEOTIDE SEQUENCE [LARGE SCALE GENOMIC DNA]</scope>
    <source>
        <tissue evidence="2">The whole plant</tissue>
    </source>
</reference>
<proteinExistence type="predicted"/>
<dbReference type="EMBL" id="KZ503157">
    <property type="protein sequence ID" value="PKU67999.1"/>
    <property type="molecule type" value="Genomic_DNA"/>
</dbReference>
<evidence type="ECO:0000313" key="2">
    <source>
        <dbReference type="EMBL" id="PKU67999.1"/>
    </source>
</evidence>